<accession>A0AAU9JGN6</accession>
<organism evidence="2 3">
    <name type="scientific">Blepharisma stoltei</name>
    <dbReference type="NCBI Taxonomy" id="1481888"/>
    <lineage>
        <taxon>Eukaryota</taxon>
        <taxon>Sar</taxon>
        <taxon>Alveolata</taxon>
        <taxon>Ciliophora</taxon>
        <taxon>Postciliodesmatophora</taxon>
        <taxon>Heterotrichea</taxon>
        <taxon>Heterotrichida</taxon>
        <taxon>Blepharismidae</taxon>
        <taxon>Blepharisma</taxon>
    </lineage>
</organism>
<feature type="transmembrane region" description="Helical" evidence="1">
    <location>
        <begin position="125"/>
        <end position="144"/>
    </location>
</feature>
<keyword evidence="1" id="KW-1133">Transmembrane helix</keyword>
<feature type="transmembrane region" description="Helical" evidence="1">
    <location>
        <begin position="245"/>
        <end position="263"/>
    </location>
</feature>
<dbReference type="AlphaFoldDB" id="A0AAU9JGN6"/>
<reference evidence="2" key="1">
    <citation type="submission" date="2021-09" db="EMBL/GenBank/DDBJ databases">
        <authorList>
            <consortium name="AG Swart"/>
            <person name="Singh M."/>
            <person name="Singh A."/>
            <person name="Seah K."/>
            <person name="Emmerich C."/>
        </authorList>
    </citation>
    <scope>NUCLEOTIDE SEQUENCE</scope>
    <source>
        <strain evidence="2">ATCC30299</strain>
    </source>
</reference>
<gene>
    <name evidence="2" type="ORF">BSTOLATCC_MIC33180</name>
</gene>
<keyword evidence="1" id="KW-0812">Transmembrane</keyword>
<feature type="transmembrane region" description="Helical" evidence="1">
    <location>
        <begin position="17"/>
        <end position="41"/>
    </location>
</feature>
<dbReference type="Proteomes" id="UP001162131">
    <property type="component" value="Unassembled WGS sequence"/>
</dbReference>
<evidence type="ECO:0000313" key="3">
    <source>
        <dbReference type="Proteomes" id="UP001162131"/>
    </source>
</evidence>
<feature type="transmembrane region" description="Helical" evidence="1">
    <location>
        <begin position="297"/>
        <end position="316"/>
    </location>
</feature>
<protein>
    <recommendedName>
        <fullName evidence="4">EamA domain-containing protein</fullName>
    </recommendedName>
</protein>
<dbReference type="EMBL" id="CAJZBQ010000033">
    <property type="protein sequence ID" value="CAG9323280.1"/>
    <property type="molecule type" value="Genomic_DNA"/>
</dbReference>
<sequence length="317" mass="35146">MDSSGVFYISLNDSERCYLCIILSAISLISLASGAFISGIYTYNPVLVIAMTSAGLASFTLLYLILGLIIKKTRSKTKVVQLQGFRSKTISLKTGIQLAFYGGISFGLGLDFMFLGYFYEPQGRGVISSIVTLYLLLYVVYSCYLGNLKLYWTHAVAALLALAGLLLIFIYSIFDSLWHAFLSGFIAMLFMSGAAVCAYYSKKSSLELHIINILYAFMAFGVNIIIILVIKYILGVNLWTSEDNLFWPFFGGVLLGIGIFINQDYIKKDVLLANALPSLFGMLQILIEFLYWRLAPFFVYTIGASILSGGMLIFTLV</sequence>
<feature type="transmembrane region" description="Helical" evidence="1">
    <location>
        <begin position="98"/>
        <end position="119"/>
    </location>
</feature>
<keyword evidence="3" id="KW-1185">Reference proteome</keyword>
<feature type="transmembrane region" description="Helical" evidence="1">
    <location>
        <begin position="151"/>
        <end position="174"/>
    </location>
</feature>
<evidence type="ECO:0000313" key="2">
    <source>
        <dbReference type="EMBL" id="CAG9323280.1"/>
    </source>
</evidence>
<feature type="transmembrane region" description="Helical" evidence="1">
    <location>
        <begin position="213"/>
        <end position="233"/>
    </location>
</feature>
<evidence type="ECO:0008006" key="4">
    <source>
        <dbReference type="Google" id="ProtNLM"/>
    </source>
</evidence>
<proteinExistence type="predicted"/>
<feature type="transmembrane region" description="Helical" evidence="1">
    <location>
        <begin position="270"/>
        <end position="291"/>
    </location>
</feature>
<feature type="transmembrane region" description="Helical" evidence="1">
    <location>
        <begin position="180"/>
        <end position="201"/>
    </location>
</feature>
<evidence type="ECO:0000256" key="1">
    <source>
        <dbReference type="SAM" id="Phobius"/>
    </source>
</evidence>
<feature type="transmembrane region" description="Helical" evidence="1">
    <location>
        <begin position="47"/>
        <end position="70"/>
    </location>
</feature>
<comment type="caution">
    <text evidence="2">The sequence shown here is derived from an EMBL/GenBank/DDBJ whole genome shotgun (WGS) entry which is preliminary data.</text>
</comment>
<name>A0AAU9JGN6_9CILI</name>
<keyword evidence="1" id="KW-0472">Membrane</keyword>